<dbReference type="SUPFAM" id="SSF53098">
    <property type="entry name" value="Ribonuclease H-like"/>
    <property type="match status" value="1"/>
</dbReference>
<dbReference type="GO" id="GO:0003676">
    <property type="term" value="F:nucleic acid binding"/>
    <property type="evidence" value="ECO:0007669"/>
    <property type="project" value="InterPro"/>
</dbReference>
<evidence type="ECO:0000256" key="2">
    <source>
        <dbReference type="SAM" id="MobiDB-lite"/>
    </source>
</evidence>
<dbReference type="InterPro" id="IPR054722">
    <property type="entry name" value="PolX-like_BBD"/>
</dbReference>
<name>A0A1S3ZHL8_TOBAC</name>
<dbReference type="AlphaFoldDB" id="A0A1S3ZHL8"/>
<dbReference type="KEGG" id="nta:107786926"/>
<evidence type="ECO:0000313" key="4">
    <source>
        <dbReference type="RefSeq" id="XP_016463928.1"/>
    </source>
</evidence>
<dbReference type="InterPro" id="IPR036397">
    <property type="entry name" value="RNaseH_sf"/>
</dbReference>
<gene>
    <name evidence="4" type="primary">LOC107786926</name>
</gene>
<dbReference type="PANTHER" id="PTHR42648:SF31">
    <property type="entry name" value="RNA-DIRECTED DNA POLYMERASE"/>
    <property type="match status" value="1"/>
</dbReference>
<dbReference type="GO" id="GO:0006508">
    <property type="term" value="P:proteolysis"/>
    <property type="evidence" value="ECO:0007669"/>
    <property type="project" value="UniProtKB-KW"/>
</dbReference>
<dbReference type="PANTHER" id="PTHR42648">
    <property type="entry name" value="TRANSPOSASE, PUTATIVE-RELATED"/>
    <property type="match status" value="1"/>
</dbReference>
<proteinExistence type="predicted"/>
<dbReference type="Pfam" id="PF14244">
    <property type="entry name" value="Retrotran_gag_3"/>
    <property type="match status" value="1"/>
</dbReference>
<dbReference type="GO" id="GO:0008233">
    <property type="term" value="F:peptidase activity"/>
    <property type="evidence" value="ECO:0007669"/>
    <property type="project" value="UniProtKB-KW"/>
</dbReference>
<accession>A0A1S3ZHL8</accession>
<dbReference type="InterPro" id="IPR029472">
    <property type="entry name" value="Copia-like_N"/>
</dbReference>
<feature type="region of interest" description="Disordered" evidence="2">
    <location>
        <begin position="139"/>
        <end position="180"/>
    </location>
</feature>
<dbReference type="GO" id="GO:0015074">
    <property type="term" value="P:DNA integration"/>
    <property type="evidence" value="ECO:0007669"/>
    <property type="project" value="InterPro"/>
</dbReference>
<dbReference type="RefSeq" id="XP_016463928.1">
    <property type="nucleotide sequence ID" value="XM_016608442.1"/>
</dbReference>
<reference evidence="4" key="1">
    <citation type="submission" date="2025-08" db="UniProtKB">
        <authorList>
            <consortium name="RefSeq"/>
        </authorList>
    </citation>
    <scope>IDENTIFICATION</scope>
</reference>
<organism evidence="4">
    <name type="scientific">Nicotiana tabacum</name>
    <name type="common">Common tobacco</name>
    <dbReference type="NCBI Taxonomy" id="4097"/>
    <lineage>
        <taxon>Eukaryota</taxon>
        <taxon>Viridiplantae</taxon>
        <taxon>Streptophyta</taxon>
        <taxon>Embryophyta</taxon>
        <taxon>Tracheophyta</taxon>
        <taxon>Spermatophyta</taxon>
        <taxon>Magnoliopsida</taxon>
        <taxon>eudicotyledons</taxon>
        <taxon>Gunneridae</taxon>
        <taxon>Pentapetalae</taxon>
        <taxon>asterids</taxon>
        <taxon>lamiids</taxon>
        <taxon>Solanales</taxon>
        <taxon>Solanaceae</taxon>
        <taxon>Nicotianoideae</taxon>
        <taxon>Nicotianeae</taxon>
        <taxon>Nicotiana</taxon>
    </lineage>
</organism>
<feature type="domain" description="Integrase catalytic" evidence="3">
    <location>
        <begin position="294"/>
        <end position="477"/>
    </location>
</feature>
<dbReference type="InterPro" id="IPR001584">
    <property type="entry name" value="Integrase_cat-core"/>
</dbReference>
<protein>
    <recommendedName>
        <fullName evidence="3">Integrase catalytic domain-containing protein</fullName>
    </recommendedName>
</protein>
<dbReference type="PROSITE" id="PS50994">
    <property type="entry name" value="INTEGRASE"/>
    <property type="match status" value="1"/>
</dbReference>
<sequence length="633" mass="71132">MSETDSSMSEMAAIDHNHPLYIRLSDTPSLVVVPVKLTGSENYGLWSRLMRIALMEKKKLGFVTGGVMYASDAHLVWEYLRERFNKELWHEYDVLVPFPNCCEKSKDHAENLHQQRVMQFLSGLNESYDQARRAISYASRKTKRKETISSNGWNGTNTGKPGWNNPNAGKHGGNGVGKPGGWRREPMAMINNADVSTSSVQDMGDSSSGAAEHKGYHYFTKDQYNQILSLLNKESGENQSNMVGTGEVKCLMSSFTQKSQEKEWVVDLGATHHITSDLELLTYIKCKRKTDRYRVHLPTGEQVDITHIGSTILLDKRKIKDVLYVPNFKFNFLSVAKLTKELKFNANFFLDLCVFQDLWNGKVKGIGKERGGLYVLRGPASRIKALNSISRASKDSELLTGLGIIHQSSCPYTPQQNGIVERRNRYILDTAKALKFQGVIPIRYWGMCVKTTVYLINRLPSSVLGGKTPYELLYHKKANIAHLRVMGCLCYATNLVKTDKDIIFKESEFLFAKKDGSTSLDAQEYIEQGALQFSPLHTQPGSSIYDRNVSTSTAEDMGVQDNRHNDLQENLPALQETNTDGMQEVSQNVEDMCIVHAGQGFKRKPESGRPNMTGLHMKAHLDIIHLCSILLSG</sequence>
<feature type="compositionally biased region" description="Polar residues" evidence="2">
    <location>
        <begin position="148"/>
        <end position="159"/>
    </location>
</feature>
<dbReference type="InterPro" id="IPR039537">
    <property type="entry name" value="Retrotran_Ty1/copia-like"/>
</dbReference>
<dbReference type="OrthoDB" id="1305140at2759"/>
<keyword evidence="1" id="KW-0645">Protease</keyword>
<keyword evidence="1" id="KW-0378">Hydrolase</keyword>
<evidence type="ECO:0000259" key="3">
    <source>
        <dbReference type="PROSITE" id="PS50994"/>
    </source>
</evidence>
<dbReference type="Pfam" id="PF22936">
    <property type="entry name" value="Pol_BBD"/>
    <property type="match status" value="1"/>
</dbReference>
<dbReference type="InterPro" id="IPR012337">
    <property type="entry name" value="RNaseH-like_sf"/>
</dbReference>
<evidence type="ECO:0000256" key="1">
    <source>
        <dbReference type="ARBA" id="ARBA00022670"/>
    </source>
</evidence>
<feature type="compositionally biased region" description="Gly residues" evidence="2">
    <location>
        <begin position="170"/>
        <end position="180"/>
    </location>
</feature>
<dbReference type="PaxDb" id="4097-A0A1S3ZHL8"/>
<dbReference type="Gene3D" id="3.30.420.10">
    <property type="entry name" value="Ribonuclease H-like superfamily/Ribonuclease H"/>
    <property type="match status" value="1"/>
</dbReference>